<dbReference type="EMBL" id="FOZZ01000003">
    <property type="protein sequence ID" value="SFS61863.1"/>
    <property type="molecule type" value="Genomic_DNA"/>
</dbReference>
<reference evidence="2 3" key="1">
    <citation type="submission" date="2016-10" db="EMBL/GenBank/DDBJ databases">
        <authorList>
            <person name="de Groot N.N."/>
        </authorList>
    </citation>
    <scope>NUCLEOTIDE SEQUENCE [LARGE SCALE GENOMIC DNA]</scope>
    <source>
        <strain evidence="2 3">DSM 22789</strain>
    </source>
</reference>
<evidence type="ECO:0000313" key="3">
    <source>
        <dbReference type="Proteomes" id="UP000198785"/>
    </source>
</evidence>
<proteinExistence type="predicted"/>
<evidence type="ECO:0000313" key="2">
    <source>
        <dbReference type="EMBL" id="SFS61863.1"/>
    </source>
</evidence>
<name>A0A1I6RAV5_9SPHI</name>
<evidence type="ECO:0008006" key="4">
    <source>
        <dbReference type="Google" id="ProtNLM"/>
    </source>
</evidence>
<dbReference type="RefSeq" id="WP_093364500.1">
    <property type="nucleotide sequence ID" value="NZ_FOZZ01000003.1"/>
</dbReference>
<dbReference type="AlphaFoldDB" id="A0A1I6RAV5"/>
<accession>A0A1I6RAV5</accession>
<dbReference type="InterPro" id="IPR021314">
    <property type="entry name" value="DUF2911"/>
</dbReference>
<dbReference type="Proteomes" id="UP000198785">
    <property type="component" value="Unassembled WGS sequence"/>
</dbReference>
<feature type="signal peptide" evidence="1">
    <location>
        <begin position="1"/>
        <end position="25"/>
    </location>
</feature>
<sequence length="281" mass="31221">MKKAFLSLFAAGAIFLSLQEAQAQAKLPPASSTTKIEQGVGIRNISLVYQRPNANNRVVFGGLVPYNEVWRTGANNIPAITFEEEVTIAGNKVPAGTYGIFSIPTQNGDWTIILSKNVQQWGAYQYKQEEDFLRFSAKQQKLNDKVETFTMAFENVNPKGADLTLTWENTKVSFPIAVDQSKEIIASIEEAMKGEKKPYFQAAQYYFNNDLDINKAVEWANEADKGNTQAPHIKYWRARIQLKAGDKAGAIKTATEGVAIAKAANNDEYVKLNTQVLNESK</sequence>
<keyword evidence="3" id="KW-1185">Reference proteome</keyword>
<feature type="chain" id="PRO_5011728454" description="DUF2911 domain-containing protein" evidence="1">
    <location>
        <begin position="26"/>
        <end position="281"/>
    </location>
</feature>
<protein>
    <recommendedName>
        <fullName evidence="4">DUF2911 domain-containing protein</fullName>
    </recommendedName>
</protein>
<gene>
    <name evidence="2" type="ORF">SAMN05660206_103300</name>
</gene>
<dbReference type="STRING" id="683125.SAMN05660206_103300"/>
<organism evidence="2 3">
    <name type="scientific">Sphingobacterium wenxiniae</name>
    <dbReference type="NCBI Taxonomy" id="683125"/>
    <lineage>
        <taxon>Bacteria</taxon>
        <taxon>Pseudomonadati</taxon>
        <taxon>Bacteroidota</taxon>
        <taxon>Sphingobacteriia</taxon>
        <taxon>Sphingobacteriales</taxon>
        <taxon>Sphingobacteriaceae</taxon>
        <taxon>Sphingobacterium</taxon>
    </lineage>
</organism>
<evidence type="ECO:0000256" key="1">
    <source>
        <dbReference type="SAM" id="SignalP"/>
    </source>
</evidence>
<keyword evidence="1" id="KW-0732">Signal</keyword>
<dbReference type="OrthoDB" id="195456at2"/>
<dbReference type="Pfam" id="PF11138">
    <property type="entry name" value="DUF2911"/>
    <property type="match status" value="1"/>
</dbReference>